<evidence type="ECO:0000313" key="2">
    <source>
        <dbReference type="EMBL" id="CAH1780512.1"/>
    </source>
</evidence>
<evidence type="ECO:0000256" key="1">
    <source>
        <dbReference type="ARBA" id="ARBA00007099"/>
    </source>
</evidence>
<comment type="caution">
    <text evidence="2">The sequence shown here is derived from an EMBL/GenBank/DDBJ whole genome shotgun (WGS) entry which is preliminary data.</text>
</comment>
<comment type="similarity">
    <text evidence="1">Belongs to the UPF0489 family.</text>
</comment>
<gene>
    <name evidence="2" type="ORF">OFUS_LOCUS7200</name>
</gene>
<dbReference type="AlphaFoldDB" id="A0A8J1URX6"/>
<proteinExistence type="inferred from homology"/>
<accession>A0A8J1URX6</accession>
<dbReference type="EMBL" id="CAIIXF020000003">
    <property type="protein sequence ID" value="CAH1780512.1"/>
    <property type="molecule type" value="Genomic_DNA"/>
</dbReference>
<dbReference type="Proteomes" id="UP000749559">
    <property type="component" value="Unassembled WGS sequence"/>
</dbReference>
<protein>
    <submittedName>
        <fullName evidence="2">Uncharacterized protein</fullName>
    </submittedName>
</protein>
<dbReference type="Pfam" id="PF12640">
    <property type="entry name" value="UPF0489"/>
    <property type="match status" value="1"/>
</dbReference>
<dbReference type="PANTHER" id="PTHR13225">
    <property type="entry name" value="MISEXPRESSION SUPPRESSOR OF RAS 6"/>
    <property type="match status" value="1"/>
</dbReference>
<name>A0A8J1URX6_OWEFU</name>
<dbReference type="OrthoDB" id="418142at2759"/>
<sequence>MPAKMARICITEDHNEVLPHIYRSIGSKKLPIDDITMVHFDSHPDLLIPQHLAADSVFDKEMLFEALSIENWIIPAVYAGHIHHVIWVKPPWATQMQDATYHFQVGKHRETGEIRVSCTESYFLSEGLYSHIDEMINIQQLTLTVHTLRPSGKYPPLYQSDDLREKQADMNKGDVRDDDCSKLIKDSLSKDIEHKTNQSTLKQDILLEDGTSKNCLDEASSNSAIKKSQYQWNDEGPTCKRTKLNSNDEESSSSAVCIKKEKSCAQLDTNEETLNSKTDAQTDFENIHDILSNTNKSFILDIDLDFFSTMNPFKMEFTEGQYDLLKKLYFFERPLTESGKDLGDCVTKRQHQIAELEVSFQTLSETQGDLSCCHNNSQAFYKLVTSIKDTRPDIDWNMVHSAGCTCDDTDLPHHVSSEDEIVNFHEIVKDFLKIMELPKLITIARSSVDDYCPKDQVDFIQEQTLRLMQDLYGQCDIVKDYE</sequence>
<reference evidence="2" key="1">
    <citation type="submission" date="2022-03" db="EMBL/GenBank/DDBJ databases">
        <authorList>
            <person name="Martin C."/>
        </authorList>
    </citation>
    <scope>NUCLEOTIDE SEQUENCE</scope>
</reference>
<organism evidence="2 3">
    <name type="scientific">Owenia fusiformis</name>
    <name type="common">Polychaete worm</name>
    <dbReference type="NCBI Taxonomy" id="6347"/>
    <lineage>
        <taxon>Eukaryota</taxon>
        <taxon>Metazoa</taxon>
        <taxon>Spiralia</taxon>
        <taxon>Lophotrochozoa</taxon>
        <taxon>Annelida</taxon>
        <taxon>Polychaeta</taxon>
        <taxon>Sedentaria</taxon>
        <taxon>Canalipalpata</taxon>
        <taxon>Sabellida</taxon>
        <taxon>Oweniida</taxon>
        <taxon>Oweniidae</taxon>
        <taxon>Owenia</taxon>
    </lineage>
</organism>
<dbReference type="InterPro" id="IPR024131">
    <property type="entry name" value="UPF0489"/>
</dbReference>
<keyword evidence="3" id="KW-1185">Reference proteome</keyword>
<dbReference type="PANTHER" id="PTHR13225:SF3">
    <property type="entry name" value="UPF0489 PROTEIN C5ORF22"/>
    <property type="match status" value="1"/>
</dbReference>
<evidence type="ECO:0000313" key="3">
    <source>
        <dbReference type="Proteomes" id="UP000749559"/>
    </source>
</evidence>